<proteinExistence type="predicted"/>
<keyword evidence="2" id="KW-1185">Reference proteome</keyword>
<sequence length="91" mass="10613">MTKKKKHKTVKIKVNAPFIRGEVILINGSFLFGSKTIHFDLFVQDDAKYLLINDQLFNLTVGEIIMIKPFDKILKIQQHNFQSFLTILLTY</sequence>
<gene>
    <name evidence="1" type="ORF">DRF65_20570</name>
</gene>
<organism evidence="1 2">
    <name type="scientific">Chryseobacterium pennae</name>
    <dbReference type="NCBI Taxonomy" id="2258962"/>
    <lineage>
        <taxon>Bacteria</taxon>
        <taxon>Pseudomonadati</taxon>
        <taxon>Bacteroidota</taxon>
        <taxon>Flavobacteriia</taxon>
        <taxon>Flavobacteriales</taxon>
        <taxon>Weeksellaceae</taxon>
        <taxon>Chryseobacterium group</taxon>
        <taxon>Chryseobacterium</taxon>
    </lineage>
</organism>
<reference evidence="2" key="1">
    <citation type="submission" date="2018-06" db="EMBL/GenBank/DDBJ databases">
        <authorList>
            <person name="Lum Nde A."/>
            <person name="Hugo C."/>
        </authorList>
    </citation>
    <scope>NUCLEOTIDE SEQUENCE [LARGE SCALE GENOMIC DNA]</scope>
    <source>
        <strain evidence="2">1_F178</strain>
    </source>
</reference>
<evidence type="ECO:0000313" key="1">
    <source>
        <dbReference type="EMBL" id="REC60460.1"/>
    </source>
</evidence>
<dbReference type="EMBL" id="QNVT01000024">
    <property type="protein sequence ID" value="REC60460.1"/>
    <property type="molecule type" value="Genomic_DNA"/>
</dbReference>
<dbReference type="Proteomes" id="UP000256686">
    <property type="component" value="Unassembled WGS sequence"/>
</dbReference>
<protein>
    <submittedName>
        <fullName evidence="1">Uncharacterized protein</fullName>
    </submittedName>
</protein>
<accession>A0A3D9C3L8</accession>
<comment type="caution">
    <text evidence="1">The sequence shown here is derived from an EMBL/GenBank/DDBJ whole genome shotgun (WGS) entry which is preliminary data.</text>
</comment>
<name>A0A3D9C3L8_9FLAO</name>
<evidence type="ECO:0000313" key="2">
    <source>
        <dbReference type="Proteomes" id="UP000256686"/>
    </source>
</evidence>
<dbReference type="AlphaFoldDB" id="A0A3D9C3L8"/>